<dbReference type="SUPFAM" id="SSF54001">
    <property type="entry name" value="Cysteine proteinases"/>
    <property type="match status" value="1"/>
</dbReference>
<dbReference type="eggNOG" id="KOG1863">
    <property type="taxonomic scope" value="Eukaryota"/>
</dbReference>
<keyword evidence="3" id="KW-0645">Protease</keyword>
<dbReference type="InterPro" id="IPR025305">
    <property type="entry name" value="UCH_repeat_domain"/>
</dbReference>
<dbReference type="HOGENOM" id="CLU_002870_0_0_1"/>
<reference evidence="10 11" key="1">
    <citation type="journal article" date="2010" name="Nat. Biotechnol.">
        <title>Genome sequence of the model mushroom Schizophyllum commune.</title>
        <authorList>
            <person name="Ohm R.A."/>
            <person name="de Jong J.F."/>
            <person name="Lugones L.G."/>
            <person name="Aerts A."/>
            <person name="Kothe E."/>
            <person name="Stajich J.E."/>
            <person name="de Vries R.P."/>
            <person name="Record E."/>
            <person name="Levasseur A."/>
            <person name="Baker S.E."/>
            <person name="Bartholomew K.A."/>
            <person name="Coutinho P.M."/>
            <person name="Erdmann S."/>
            <person name="Fowler T.J."/>
            <person name="Gathman A.C."/>
            <person name="Lombard V."/>
            <person name="Henrissat B."/>
            <person name="Knabe N."/>
            <person name="Kuees U."/>
            <person name="Lilly W.W."/>
            <person name="Lindquist E."/>
            <person name="Lucas S."/>
            <person name="Magnuson J.K."/>
            <person name="Piumi F."/>
            <person name="Raudaskoski M."/>
            <person name="Salamov A."/>
            <person name="Schmutz J."/>
            <person name="Schwarze F.W.M.R."/>
            <person name="vanKuyk P.A."/>
            <person name="Horton J.S."/>
            <person name="Grigoriev I.V."/>
            <person name="Woesten H.A.B."/>
        </authorList>
    </citation>
    <scope>NUCLEOTIDE SEQUENCE [LARGE SCALE GENOMIC DNA]</scope>
    <source>
        <strain evidence="11">H4-8 / FGSC 9210</strain>
    </source>
</reference>
<dbReference type="PANTHER" id="PTHR43982:SF6">
    <property type="entry name" value="UBIQUITIN CARBOXYL-TERMINAL HYDROLASE 2-RELATED"/>
    <property type="match status" value="1"/>
</dbReference>
<dbReference type="Pfam" id="PF00443">
    <property type="entry name" value="UCH"/>
    <property type="match status" value="1"/>
</dbReference>
<dbReference type="Pfam" id="PF13446">
    <property type="entry name" value="RPT"/>
    <property type="match status" value="2"/>
</dbReference>
<dbReference type="PANTHER" id="PTHR43982">
    <property type="entry name" value="UBIQUITIN CARBOXYL-TERMINAL HYDROLASE"/>
    <property type="match status" value="1"/>
</dbReference>
<dbReference type="InterPro" id="IPR001394">
    <property type="entry name" value="Peptidase_C19_UCH"/>
</dbReference>
<feature type="coiled-coil region" evidence="7">
    <location>
        <begin position="1107"/>
        <end position="1134"/>
    </location>
</feature>
<evidence type="ECO:0000256" key="7">
    <source>
        <dbReference type="SAM" id="Coils"/>
    </source>
</evidence>
<dbReference type="InterPro" id="IPR044635">
    <property type="entry name" value="UBP14-like"/>
</dbReference>
<sequence>MSKGSYPGPGMLPPLVAEEMHYHEHTLYSVAANLPRTLSEPQEPTASTSSPPRRPSPAPDSMTVSSEEEVRMAVPHPNAYYCPRENGWVILLWKNSSVAPPLARSFKSDHPLPHQDRRRTTTDCVAEKKEMFEPMNKTHHFHRYQNAIDSRKLTPPFLRDLWEASPEKQRRRGGAILPDGFDPKKLKEDELEDSDEEEGRLFDLYICCQCQLYVVASGLIPGIIPRDTWAQFLEDKMANPPPGTLPKQSAHQAVETILLAIENHVFKGKHKPLRTDGTAFQKKLGYGPAVKEIFSLMGFNEESSKNEMHLRPPEIDSNTPHGKINRQRLLRVWVEISSWLYIYRKLNRTHLRGPVDEVLMLHTAEALDGKRNYSVHVNLEGVREMYQTAIGAHVDQIPRNLLSQKMVQASETDMLPPGVWQGLGLTYRSYSPELLAFGYLAQCRCDPANTMLYYTYLATIVQLMSTLGEDVPQQLQELLAIENSRNRFTQADLERAVAQLGFGPEGSLRVDYDNEIDDEFVANAWRARVKEAMHDTIDGANKLREANEAFRIVAEARGSVALHGMWEYSKSMMTADRAYKLLEIPEDTEDEMVITVFNMRLEERPHEVEKMREAIVTIADVRDSERLRQFARTGVDPGYIRAPIRPDLPRGLNQLTNTCYLNSLLQYFYTIKDLREAVRPMFQADAKTLADDKMTDDQLKKHRVGGRLVTRREIVRSRKFISQLAALFHQLEHDNNPAITPTIELAKLALVTSKDEEEDEVERGGTASSNDTDATLVEDSASPGARYGSPEEGTRSPGGTVLGKRPRKLGRATTASAMDEDTPVREEEGYVMVPSPPVSPRHARKTSEVKDQDGDVSMRTATPHAETKSTALEQPMAPIVPRDDEMMFGRQHDVAECMDNCMFQIETALLRFDGSGGPESSQDIDKTSVVKRLFYGKLRQRIVASPENASSRSSIHEKEDLFSHLPLNVTEDGTDIYDGLSGYFYDTVEFEGKKSRMEVELVDVPPLLQVQLQRVQFNRETLQPYKNQAYVKFHETIYLDRYLDGGDPQKKMRSKAIQHELTSCRDRWRLLKQGKGGAPYYNTLGSTISFLSRQEAIELPEADAQLINALRAEQEFVQLEMDSLQKKIVALKTELEALWADDHEVAYELTSVFIHRGNSPSWGHYFFYSRNLPGQPEQWFKYNDSDVTVVDKSEVFADTTGDTANPYLLVFARKGAEVVDTVKRAV</sequence>
<evidence type="ECO:0000256" key="8">
    <source>
        <dbReference type="SAM" id="MobiDB-lite"/>
    </source>
</evidence>
<dbReference type="SUPFAM" id="SSF143503">
    <property type="entry name" value="PUG domain-like"/>
    <property type="match status" value="1"/>
</dbReference>
<dbReference type="GO" id="GO:0043161">
    <property type="term" value="P:proteasome-mediated ubiquitin-dependent protein catabolic process"/>
    <property type="evidence" value="ECO:0007669"/>
    <property type="project" value="InterPro"/>
</dbReference>
<dbReference type="PROSITE" id="PS50235">
    <property type="entry name" value="USP_3"/>
    <property type="match status" value="1"/>
</dbReference>
<feature type="region of interest" description="Disordered" evidence="8">
    <location>
        <begin position="169"/>
        <end position="192"/>
    </location>
</feature>
<keyword evidence="7" id="KW-0175">Coiled coil</keyword>
<evidence type="ECO:0000256" key="1">
    <source>
        <dbReference type="ARBA" id="ARBA00000707"/>
    </source>
</evidence>
<proteinExistence type="predicted"/>
<evidence type="ECO:0000256" key="5">
    <source>
        <dbReference type="ARBA" id="ARBA00022801"/>
    </source>
</evidence>
<organism evidence="11">
    <name type="scientific">Schizophyllum commune (strain H4-8 / FGSC 9210)</name>
    <name type="common">Split gill fungus</name>
    <dbReference type="NCBI Taxonomy" id="578458"/>
    <lineage>
        <taxon>Eukaryota</taxon>
        <taxon>Fungi</taxon>
        <taxon>Dikarya</taxon>
        <taxon>Basidiomycota</taxon>
        <taxon>Agaricomycotina</taxon>
        <taxon>Agaricomycetes</taxon>
        <taxon>Agaricomycetidae</taxon>
        <taxon>Agaricales</taxon>
        <taxon>Schizophyllaceae</taxon>
        <taxon>Schizophyllum</taxon>
    </lineage>
</organism>
<dbReference type="KEGG" id="scm:SCHCO_072650"/>
<dbReference type="EMBL" id="GL377302">
    <property type="protein sequence ID" value="EFJ03478.1"/>
    <property type="molecule type" value="Genomic_DNA"/>
</dbReference>
<dbReference type="InterPro" id="IPR036339">
    <property type="entry name" value="PUB-like_dom_sf"/>
</dbReference>
<dbReference type="CDD" id="cd02666">
    <property type="entry name" value="Peptidase_C19J"/>
    <property type="match status" value="1"/>
</dbReference>
<evidence type="ECO:0000256" key="2">
    <source>
        <dbReference type="ARBA" id="ARBA00012759"/>
    </source>
</evidence>
<dbReference type="InParanoid" id="D8PMD5"/>
<dbReference type="FunCoup" id="D8PMD5">
    <property type="interactions" value="36"/>
</dbReference>
<dbReference type="GO" id="GO:0070628">
    <property type="term" value="F:proteasome binding"/>
    <property type="evidence" value="ECO:0007669"/>
    <property type="project" value="TreeGrafter"/>
</dbReference>
<dbReference type="GeneID" id="9589034"/>
<evidence type="ECO:0000313" key="10">
    <source>
        <dbReference type="EMBL" id="EFJ03478.1"/>
    </source>
</evidence>
<comment type="catalytic activity">
    <reaction evidence="1">
        <text>Thiol-dependent hydrolysis of ester, thioester, amide, peptide and isopeptide bonds formed by the C-terminal Gly of ubiquitin (a 76-residue protein attached to proteins as an intracellular targeting signal).</text>
        <dbReference type="EC" id="3.4.19.12"/>
    </reaction>
</comment>
<dbReference type="Gene3D" id="3.90.70.10">
    <property type="entry name" value="Cysteine proteinases"/>
    <property type="match status" value="2"/>
</dbReference>
<dbReference type="VEuPathDB" id="FungiDB:SCHCODRAFT_072650"/>
<keyword evidence="6" id="KW-0788">Thiol protease</keyword>
<dbReference type="GO" id="GO:0016579">
    <property type="term" value="P:protein deubiquitination"/>
    <property type="evidence" value="ECO:0007669"/>
    <property type="project" value="InterPro"/>
</dbReference>
<feature type="region of interest" description="Disordered" evidence="8">
    <location>
        <begin position="754"/>
        <end position="872"/>
    </location>
</feature>
<dbReference type="RefSeq" id="XP_003038380.1">
    <property type="nucleotide sequence ID" value="XM_003038334.1"/>
</dbReference>
<feature type="region of interest" description="Disordered" evidence="8">
    <location>
        <begin position="33"/>
        <end position="69"/>
    </location>
</feature>
<dbReference type="InterPro" id="IPR028889">
    <property type="entry name" value="USP"/>
</dbReference>
<dbReference type="OMA" id="MPRGLNQ"/>
<gene>
    <name evidence="10" type="ORF">SCHCODRAFT_72650</name>
</gene>
<keyword evidence="5" id="KW-0378">Hydrolase</keyword>
<dbReference type="EC" id="3.4.19.12" evidence="2"/>
<evidence type="ECO:0000256" key="6">
    <source>
        <dbReference type="ARBA" id="ARBA00022807"/>
    </source>
</evidence>
<dbReference type="PROSITE" id="PS00973">
    <property type="entry name" value="USP_2"/>
    <property type="match status" value="1"/>
</dbReference>
<accession>D8PMD5</accession>
<dbReference type="AlphaFoldDB" id="D8PMD5"/>
<keyword evidence="4" id="KW-0833">Ubl conjugation pathway</keyword>
<evidence type="ECO:0000259" key="9">
    <source>
        <dbReference type="PROSITE" id="PS50235"/>
    </source>
</evidence>
<name>D8PMD5_SCHCM</name>
<dbReference type="STRING" id="578458.D8PMD5"/>
<dbReference type="InterPro" id="IPR018200">
    <property type="entry name" value="USP_CS"/>
</dbReference>
<feature type="domain" description="USP" evidence="9">
    <location>
        <begin position="650"/>
        <end position="1214"/>
    </location>
</feature>
<evidence type="ECO:0000313" key="11">
    <source>
        <dbReference type="Proteomes" id="UP000007431"/>
    </source>
</evidence>
<dbReference type="OrthoDB" id="2420415at2759"/>
<evidence type="ECO:0000256" key="3">
    <source>
        <dbReference type="ARBA" id="ARBA00022670"/>
    </source>
</evidence>
<dbReference type="Proteomes" id="UP000007431">
    <property type="component" value="Unassembled WGS sequence"/>
</dbReference>
<dbReference type="InterPro" id="IPR038765">
    <property type="entry name" value="Papain-like_cys_pep_sf"/>
</dbReference>
<dbReference type="GO" id="GO:0004843">
    <property type="term" value="F:cysteine-type deubiquitinase activity"/>
    <property type="evidence" value="ECO:0007669"/>
    <property type="project" value="UniProtKB-EC"/>
</dbReference>
<dbReference type="GO" id="GO:0061136">
    <property type="term" value="P:regulation of proteasomal protein catabolic process"/>
    <property type="evidence" value="ECO:0007669"/>
    <property type="project" value="TreeGrafter"/>
</dbReference>
<keyword evidence="11" id="KW-1185">Reference proteome</keyword>
<protein>
    <recommendedName>
        <fullName evidence="2">ubiquitinyl hydrolase 1</fullName>
        <ecNumber evidence="2">3.4.19.12</ecNumber>
    </recommendedName>
</protein>
<evidence type="ECO:0000256" key="4">
    <source>
        <dbReference type="ARBA" id="ARBA00022786"/>
    </source>
</evidence>